<name>A0A9N9A5J3_9GLOM</name>
<gene>
    <name evidence="1" type="ORF">DERYTH_LOCUS3816</name>
</gene>
<accession>A0A9N9A5J3</accession>
<feature type="non-terminal residue" evidence="1">
    <location>
        <position position="97"/>
    </location>
</feature>
<dbReference type="EMBL" id="CAJVPY010001388">
    <property type="protein sequence ID" value="CAG8519890.1"/>
    <property type="molecule type" value="Genomic_DNA"/>
</dbReference>
<dbReference type="OrthoDB" id="10443139at2759"/>
<organism evidence="1 2">
    <name type="scientific">Dentiscutata erythropus</name>
    <dbReference type="NCBI Taxonomy" id="1348616"/>
    <lineage>
        <taxon>Eukaryota</taxon>
        <taxon>Fungi</taxon>
        <taxon>Fungi incertae sedis</taxon>
        <taxon>Mucoromycota</taxon>
        <taxon>Glomeromycotina</taxon>
        <taxon>Glomeromycetes</taxon>
        <taxon>Diversisporales</taxon>
        <taxon>Gigasporaceae</taxon>
        <taxon>Dentiscutata</taxon>
    </lineage>
</organism>
<protein>
    <submittedName>
        <fullName evidence="1">13054_t:CDS:1</fullName>
    </submittedName>
</protein>
<sequence length="97" mass="11595">MEDKNNKRISINLFYEITNNDSDIDLYYDNINIENLSENSKMSIKNAEAITLEKDQSFDNFDHSEKHKIMQNIWVSRYYQQVNPEKPGKSIRNSCQW</sequence>
<proteinExistence type="predicted"/>
<keyword evidence="2" id="KW-1185">Reference proteome</keyword>
<evidence type="ECO:0000313" key="2">
    <source>
        <dbReference type="Proteomes" id="UP000789405"/>
    </source>
</evidence>
<reference evidence="1" key="1">
    <citation type="submission" date="2021-06" db="EMBL/GenBank/DDBJ databases">
        <authorList>
            <person name="Kallberg Y."/>
            <person name="Tangrot J."/>
            <person name="Rosling A."/>
        </authorList>
    </citation>
    <scope>NUCLEOTIDE SEQUENCE</scope>
    <source>
        <strain evidence="1">MA453B</strain>
    </source>
</reference>
<evidence type="ECO:0000313" key="1">
    <source>
        <dbReference type="EMBL" id="CAG8519890.1"/>
    </source>
</evidence>
<dbReference type="Proteomes" id="UP000789405">
    <property type="component" value="Unassembled WGS sequence"/>
</dbReference>
<comment type="caution">
    <text evidence="1">The sequence shown here is derived from an EMBL/GenBank/DDBJ whole genome shotgun (WGS) entry which is preliminary data.</text>
</comment>
<dbReference type="AlphaFoldDB" id="A0A9N9A5J3"/>